<organism evidence="1 2">
    <name type="scientific">Nelumbo nucifera</name>
    <name type="common">Sacred lotus</name>
    <dbReference type="NCBI Taxonomy" id="4432"/>
    <lineage>
        <taxon>Eukaryota</taxon>
        <taxon>Viridiplantae</taxon>
        <taxon>Streptophyta</taxon>
        <taxon>Embryophyta</taxon>
        <taxon>Tracheophyta</taxon>
        <taxon>Spermatophyta</taxon>
        <taxon>Magnoliopsida</taxon>
        <taxon>Proteales</taxon>
        <taxon>Nelumbonaceae</taxon>
        <taxon>Nelumbo</taxon>
    </lineage>
</organism>
<evidence type="ECO:0000313" key="2">
    <source>
        <dbReference type="Proteomes" id="UP000607653"/>
    </source>
</evidence>
<dbReference type="AlphaFoldDB" id="A0A822XGN2"/>
<comment type="caution">
    <text evidence="1">The sequence shown here is derived from an EMBL/GenBank/DDBJ whole genome shotgun (WGS) entry which is preliminary data.</text>
</comment>
<keyword evidence="2" id="KW-1185">Reference proteome</keyword>
<dbReference type="EMBL" id="DUZY01000001">
    <property type="protein sequence ID" value="DAD19092.1"/>
    <property type="molecule type" value="Genomic_DNA"/>
</dbReference>
<gene>
    <name evidence="1" type="ORF">HUJ06_020555</name>
</gene>
<evidence type="ECO:0000313" key="1">
    <source>
        <dbReference type="EMBL" id="DAD19092.1"/>
    </source>
</evidence>
<accession>A0A822XGN2</accession>
<dbReference type="Proteomes" id="UP000607653">
    <property type="component" value="Unassembled WGS sequence"/>
</dbReference>
<sequence length="56" mass="6790">MQLGFNSSDRDYNLLRAPHEMLVDSTLNVYKEVRTKQMLHHLKYQKISIKWRTEEP</sequence>
<protein>
    <submittedName>
        <fullName evidence="1">Uncharacterized protein</fullName>
    </submittedName>
</protein>
<proteinExistence type="predicted"/>
<name>A0A822XGN2_NELNU</name>
<reference evidence="1 2" key="1">
    <citation type="journal article" date="2020" name="Mol. Biol. Evol.">
        <title>Distinct Expression and Methylation Patterns for Genes with Different Fates following a Single Whole-Genome Duplication in Flowering Plants.</title>
        <authorList>
            <person name="Shi T."/>
            <person name="Rahmani R.S."/>
            <person name="Gugger P.F."/>
            <person name="Wang M."/>
            <person name="Li H."/>
            <person name="Zhang Y."/>
            <person name="Li Z."/>
            <person name="Wang Q."/>
            <person name="Van de Peer Y."/>
            <person name="Marchal K."/>
            <person name="Chen J."/>
        </authorList>
    </citation>
    <scope>NUCLEOTIDE SEQUENCE [LARGE SCALE GENOMIC DNA]</scope>
    <source>
        <tissue evidence="1">Leaf</tissue>
    </source>
</reference>